<reference evidence="2" key="1">
    <citation type="journal article" date="2019" name="Int. J. Syst. Evol. Microbiol.">
        <title>The Global Catalogue of Microorganisms (GCM) 10K type strain sequencing project: providing services to taxonomists for standard genome sequencing and annotation.</title>
        <authorList>
            <consortium name="The Broad Institute Genomics Platform"/>
            <consortium name="The Broad Institute Genome Sequencing Center for Infectious Disease"/>
            <person name="Wu L."/>
            <person name="Ma J."/>
        </authorList>
    </citation>
    <scope>NUCLEOTIDE SEQUENCE [LARGE SCALE GENOMIC DNA]</scope>
    <source>
        <strain evidence="2">DFY28</strain>
    </source>
</reference>
<organism evidence="1 2">
    <name type="scientific">Phenylobacterium terrae</name>
    <dbReference type="NCBI Taxonomy" id="2665495"/>
    <lineage>
        <taxon>Bacteria</taxon>
        <taxon>Pseudomonadati</taxon>
        <taxon>Pseudomonadota</taxon>
        <taxon>Alphaproteobacteria</taxon>
        <taxon>Caulobacterales</taxon>
        <taxon>Caulobacteraceae</taxon>
        <taxon>Phenylobacterium</taxon>
    </lineage>
</organism>
<keyword evidence="2" id="KW-1185">Reference proteome</keyword>
<comment type="caution">
    <text evidence="1">The sequence shown here is derived from an EMBL/GenBank/DDBJ whole genome shotgun (WGS) entry which is preliminary data.</text>
</comment>
<gene>
    <name evidence="1" type="ORF">ACFSC0_16460</name>
</gene>
<accession>A0ABW4N4E3</accession>
<sequence length="60" mass="6796">MTLNVELGEIAASSDEMAYRAALQWLEPEEETTSVSLFQQINERRAACENPEALRILRSL</sequence>
<dbReference type="EMBL" id="JBHUEY010000006">
    <property type="protein sequence ID" value="MFD1784997.1"/>
    <property type="molecule type" value="Genomic_DNA"/>
</dbReference>
<name>A0ABW4N4E3_9CAUL</name>
<dbReference type="Proteomes" id="UP001597237">
    <property type="component" value="Unassembled WGS sequence"/>
</dbReference>
<evidence type="ECO:0000313" key="2">
    <source>
        <dbReference type="Proteomes" id="UP001597237"/>
    </source>
</evidence>
<dbReference type="RefSeq" id="WP_377281956.1">
    <property type="nucleotide sequence ID" value="NZ_JBHRSI010000005.1"/>
</dbReference>
<proteinExistence type="predicted"/>
<evidence type="ECO:0000313" key="1">
    <source>
        <dbReference type="EMBL" id="MFD1784997.1"/>
    </source>
</evidence>
<protein>
    <submittedName>
        <fullName evidence="1">Uncharacterized protein</fullName>
    </submittedName>
</protein>